<sequence length="506" mass="55426">MATHHILAMLAPAWGHTISYLYLAVQLLNKDPALVITILQHNQVVSQMEKELLTCTYDKKRLRILGVGDKDVVFGPNMLLTLFEQLTDGWFEALPPLAQGNEGWPRPQAIHFAFACGGQVIEATKPIVGPDCKTLVLVPCATASMIAHFNEYDIAAIAREIYEDEARRDGRSMDEILPQVSASWNGSDKLSGIVVKNPGVPDMYDYERVSYAAGPPGGLFSQLLIPAQKLAKAVDGYIVTTGVYFEPIGVPYCQEYYRKRGQEIFAVGMQTHELDFSEAVHGVAPSNELVSLFLQNALSECGPKSVLYISFGSFFFPVATPQLVEALVTTLLDLETPFPFIFSLGAQMASLPEELIERVNTSGKGLVCDFWVEQRAILQHAALGWFLTHGGFNSVTESLIRGIPMIIWPVGAEQPINAAFLSAEPNPVAMELIQIRTGPQIGPSLRGGPKITGTTEDASKEFKAVFEAARSVRGEILRANAVKMAKAMREARAGEASEEIIRLARF</sequence>
<dbReference type="SUPFAM" id="SSF53756">
    <property type="entry name" value="UDP-Glycosyltransferase/glycogen phosphorylase"/>
    <property type="match status" value="1"/>
</dbReference>
<dbReference type="GO" id="GO:0035251">
    <property type="term" value="F:UDP-glucosyltransferase activity"/>
    <property type="evidence" value="ECO:0007669"/>
    <property type="project" value="InterPro"/>
</dbReference>
<name>A0AAD6VBB8_9AGAR</name>
<keyword evidence="1" id="KW-0808">Transferase</keyword>
<dbReference type="InterPro" id="IPR050481">
    <property type="entry name" value="UDP-glycosyltransf_plant"/>
</dbReference>
<protein>
    <recommendedName>
        <fullName evidence="5">Glycosyltransferase family 1 protein</fullName>
    </recommendedName>
</protein>
<dbReference type="Pfam" id="PF00201">
    <property type="entry name" value="UDPGT"/>
    <property type="match status" value="1"/>
</dbReference>
<evidence type="ECO:0000256" key="2">
    <source>
        <dbReference type="SAM" id="SignalP"/>
    </source>
</evidence>
<evidence type="ECO:0000313" key="3">
    <source>
        <dbReference type="EMBL" id="KAJ7206379.1"/>
    </source>
</evidence>
<keyword evidence="2" id="KW-0732">Signal</keyword>
<feature type="signal peptide" evidence="2">
    <location>
        <begin position="1"/>
        <end position="15"/>
    </location>
</feature>
<evidence type="ECO:0008006" key="5">
    <source>
        <dbReference type="Google" id="ProtNLM"/>
    </source>
</evidence>
<dbReference type="PANTHER" id="PTHR48049:SF132">
    <property type="entry name" value="GLYCOSYLTRANSFERASE"/>
    <property type="match status" value="1"/>
</dbReference>
<feature type="chain" id="PRO_5041993891" description="Glycosyltransferase family 1 protein" evidence="2">
    <location>
        <begin position="16"/>
        <end position="506"/>
    </location>
</feature>
<proteinExistence type="predicted"/>
<keyword evidence="4" id="KW-1185">Reference proteome</keyword>
<dbReference type="Proteomes" id="UP001219525">
    <property type="component" value="Unassembled WGS sequence"/>
</dbReference>
<dbReference type="InterPro" id="IPR002213">
    <property type="entry name" value="UDP_glucos_trans"/>
</dbReference>
<reference evidence="3" key="1">
    <citation type="submission" date="2023-03" db="EMBL/GenBank/DDBJ databases">
        <title>Massive genome expansion in bonnet fungi (Mycena s.s.) driven by repeated elements and novel gene families across ecological guilds.</title>
        <authorList>
            <consortium name="Lawrence Berkeley National Laboratory"/>
            <person name="Harder C.B."/>
            <person name="Miyauchi S."/>
            <person name="Viragh M."/>
            <person name="Kuo A."/>
            <person name="Thoen E."/>
            <person name="Andreopoulos B."/>
            <person name="Lu D."/>
            <person name="Skrede I."/>
            <person name="Drula E."/>
            <person name="Henrissat B."/>
            <person name="Morin E."/>
            <person name="Kohler A."/>
            <person name="Barry K."/>
            <person name="LaButti K."/>
            <person name="Morin E."/>
            <person name="Salamov A."/>
            <person name="Lipzen A."/>
            <person name="Mereny Z."/>
            <person name="Hegedus B."/>
            <person name="Baldrian P."/>
            <person name="Stursova M."/>
            <person name="Weitz H."/>
            <person name="Taylor A."/>
            <person name="Grigoriev I.V."/>
            <person name="Nagy L.G."/>
            <person name="Martin F."/>
            <person name="Kauserud H."/>
        </authorList>
    </citation>
    <scope>NUCLEOTIDE SEQUENCE</scope>
    <source>
        <strain evidence="3">9144</strain>
    </source>
</reference>
<accession>A0AAD6VBB8</accession>
<organism evidence="3 4">
    <name type="scientific">Mycena pura</name>
    <dbReference type="NCBI Taxonomy" id="153505"/>
    <lineage>
        <taxon>Eukaryota</taxon>
        <taxon>Fungi</taxon>
        <taxon>Dikarya</taxon>
        <taxon>Basidiomycota</taxon>
        <taxon>Agaricomycotina</taxon>
        <taxon>Agaricomycetes</taxon>
        <taxon>Agaricomycetidae</taxon>
        <taxon>Agaricales</taxon>
        <taxon>Marasmiineae</taxon>
        <taxon>Mycenaceae</taxon>
        <taxon>Mycena</taxon>
    </lineage>
</organism>
<dbReference type="EMBL" id="JARJCW010000040">
    <property type="protein sequence ID" value="KAJ7206379.1"/>
    <property type="molecule type" value="Genomic_DNA"/>
</dbReference>
<dbReference type="Gene3D" id="3.40.50.2000">
    <property type="entry name" value="Glycogen Phosphorylase B"/>
    <property type="match status" value="2"/>
</dbReference>
<dbReference type="PANTHER" id="PTHR48049">
    <property type="entry name" value="GLYCOSYLTRANSFERASE"/>
    <property type="match status" value="1"/>
</dbReference>
<evidence type="ECO:0000313" key="4">
    <source>
        <dbReference type="Proteomes" id="UP001219525"/>
    </source>
</evidence>
<comment type="caution">
    <text evidence="3">The sequence shown here is derived from an EMBL/GenBank/DDBJ whole genome shotgun (WGS) entry which is preliminary data.</text>
</comment>
<evidence type="ECO:0000256" key="1">
    <source>
        <dbReference type="ARBA" id="ARBA00022679"/>
    </source>
</evidence>
<dbReference type="AlphaFoldDB" id="A0AAD6VBB8"/>
<gene>
    <name evidence="3" type="ORF">GGX14DRAFT_643524</name>
</gene>